<dbReference type="OrthoDB" id="153074at2759"/>
<dbReference type="Proteomes" id="UP000191024">
    <property type="component" value="Chromosome F"/>
</dbReference>
<dbReference type="SUPFAM" id="SSF51735">
    <property type="entry name" value="NAD(P)-binding Rossmann-fold domains"/>
    <property type="match status" value="1"/>
</dbReference>
<dbReference type="PANTHER" id="PTHR43008:SF8">
    <property type="entry name" value="BENZIL REDUCTASE ((S)-BENZOIN FORMING) IRC24"/>
    <property type="match status" value="1"/>
</dbReference>
<dbReference type="PANTHER" id="PTHR43008">
    <property type="entry name" value="BENZIL REDUCTASE"/>
    <property type="match status" value="1"/>
</dbReference>
<keyword evidence="6" id="KW-1185">Reference proteome</keyword>
<gene>
    <name evidence="5" type="ORF">LAMI_0F03290G</name>
</gene>
<feature type="domain" description="Ketoreductase" evidence="4">
    <location>
        <begin position="3"/>
        <end position="185"/>
    </location>
</feature>
<evidence type="ECO:0000259" key="4">
    <source>
        <dbReference type="SMART" id="SM00822"/>
    </source>
</evidence>
<dbReference type="InterPro" id="IPR036291">
    <property type="entry name" value="NAD(P)-bd_dom_sf"/>
</dbReference>
<reference evidence="6" key="1">
    <citation type="submission" date="2016-03" db="EMBL/GenBank/DDBJ databases">
        <authorList>
            <person name="Devillers H."/>
        </authorList>
    </citation>
    <scope>NUCLEOTIDE SEQUENCE [LARGE SCALE GENOMIC DNA]</scope>
</reference>
<dbReference type="AlphaFoldDB" id="A0A1G4JX81"/>
<proteinExistence type="inferred from homology"/>
<keyword evidence="3" id="KW-0560">Oxidoreductase</keyword>
<evidence type="ECO:0000313" key="5">
    <source>
        <dbReference type="EMBL" id="SCU95682.1"/>
    </source>
</evidence>
<evidence type="ECO:0000313" key="6">
    <source>
        <dbReference type="Proteomes" id="UP000191024"/>
    </source>
</evidence>
<protein>
    <submittedName>
        <fullName evidence="5">LAMI_0F03290g1_1</fullName>
    </submittedName>
</protein>
<dbReference type="EMBL" id="LT598467">
    <property type="protein sequence ID" value="SCU95682.1"/>
    <property type="molecule type" value="Genomic_DNA"/>
</dbReference>
<evidence type="ECO:0000256" key="1">
    <source>
        <dbReference type="ARBA" id="ARBA00006484"/>
    </source>
</evidence>
<dbReference type="Gene3D" id="3.40.50.720">
    <property type="entry name" value="NAD(P)-binding Rossmann-like Domain"/>
    <property type="match status" value="1"/>
</dbReference>
<evidence type="ECO:0000256" key="2">
    <source>
        <dbReference type="ARBA" id="ARBA00022857"/>
    </source>
</evidence>
<sequence>MVTVVLVTGVSRGIGSAIVDLIFKYEADAVVLGVARSESALQDLKTRFGKKFEYLAADVTDSQRTKRFVEEMVAKHGSLDGIIANAGVLDPVQDVNGLNSEDWKRLFDVNFFSVVSLVSTTIPFLKKSHLGNIVFVSSGASVKPYYAWGAYGSSKAALNHFAQTINAEEPAVNVISVAPGVVDTSMQDDIRNTFGPRSMTPEALKRFADLKAHGQLLKPQVPAAVYALLVLKGIPHQLKGKYVRYNDDALKDYQISP</sequence>
<dbReference type="FunFam" id="3.40.50.720:FF:000281">
    <property type="entry name" value="Uncharacterized oxidoreductase YIR035C"/>
    <property type="match status" value="1"/>
</dbReference>
<keyword evidence="2" id="KW-0521">NADP</keyword>
<dbReference type="Pfam" id="PF00106">
    <property type="entry name" value="adh_short"/>
    <property type="match status" value="1"/>
</dbReference>
<dbReference type="InterPro" id="IPR002347">
    <property type="entry name" value="SDR_fam"/>
</dbReference>
<organism evidence="5 6">
    <name type="scientific">Lachancea mirantina</name>
    <dbReference type="NCBI Taxonomy" id="1230905"/>
    <lineage>
        <taxon>Eukaryota</taxon>
        <taxon>Fungi</taxon>
        <taxon>Dikarya</taxon>
        <taxon>Ascomycota</taxon>
        <taxon>Saccharomycotina</taxon>
        <taxon>Saccharomycetes</taxon>
        <taxon>Saccharomycetales</taxon>
        <taxon>Saccharomycetaceae</taxon>
        <taxon>Lachancea</taxon>
    </lineage>
</organism>
<dbReference type="PRINTS" id="PR00081">
    <property type="entry name" value="GDHRDH"/>
</dbReference>
<dbReference type="InterPro" id="IPR057326">
    <property type="entry name" value="KR_dom"/>
</dbReference>
<dbReference type="STRING" id="1230905.A0A1G4JX81"/>
<dbReference type="SMART" id="SM00822">
    <property type="entry name" value="PKS_KR"/>
    <property type="match status" value="1"/>
</dbReference>
<evidence type="ECO:0000256" key="3">
    <source>
        <dbReference type="ARBA" id="ARBA00023002"/>
    </source>
</evidence>
<dbReference type="CDD" id="cd05367">
    <property type="entry name" value="SPR-like_SDR_c"/>
    <property type="match status" value="1"/>
</dbReference>
<comment type="similarity">
    <text evidence="1">Belongs to the short-chain dehydrogenases/reductases (SDR) family.</text>
</comment>
<name>A0A1G4JX81_9SACH</name>
<accession>A0A1G4JX81</accession>
<dbReference type="GO" id="GO:0050664">
    <property type="term" value="F:oxidoreductase activity, acting on NAD(P)H, oxygen as acceptor"/>
    <property type="evidence" value="ECO:0007669"/>
    <property type="project" value="TreeGrafter"/>
</dbReference>